<feature type="transmembrane region" description="Helical" evidence="5">
    <location>
        <begin position="399"/>
        <end position="421"/>
    </location>
</feature>
<dbReference type="PROSITE" id="PS50850">
    <property type="entry name" value="MFS"/>
    <property type="match status" value="1"/>
</dbReference>
<dbReference type="PANTHER" id="PTHR23502:SF60">
    <property type="entry name" value="MAJOR FACILITATOR SUPERFAMILY (MFS) PROFILE DOMAIN-CONTAINING PROTEIN-RELATED"/>
    <property type="match status" value="1"/>
</dbReference>
<feature type="transmembrane region" description="Helical" evidence="5">
    <location>
        <begin position="300"/>
        <end position="320"/>
    </location>
</feature>
<evidence type="ECO:0000259" key="6">
    <source>
        <dbReference type="PROSITE" id="PS50850"/>
    </source>
</evidence>
<dbReference type="PANTHER" id="PTHR23502">
    <property type="entry name" value="MAJOR FACILITATOR SUPERFAMILY"/>
    <property type="match status" value="1"/>
</dbReference>
<name>A0A8K0UHT0_9AGAR</name>
<dbReference type="CDD" id="cd17323">
    <property type="entry name" value="MFS_Tpo1_MDR_like"/>
    <property type="match status" value="1"/>
</dbReference>
<feature type="transmembrane region" description="Helical" evidence="5">
    <location>
        <begin position="261"/>
        <end position="280"/>
    </location>
</feature>
<comment type="subcellular location">
    <subcellularLocation>
        <location evidence="1">Membrane</location>
        <topology evidence="1">Multi-pass membrane protein</topology>
    </subcellularLocation>
</comment>
<feature type="transmembrane region" description="Helical" evidence="5">
    <location>
        <begin position="124"/>
        <end position="146"/>
    </location>
</feature>
<feature type="transmembrane region" description="Helical" evidence="5">
    <location>
        <begin position="30"/>
        <end position="51"/>
    </location>
</feature>
<evidence type="ECO:0000256" key="1">
    <source>
        <dbReference type="ARBA" id="ARBA00004141"/>
    </source>
</evidence>
<evidence type="ECO:0000256" key="2">
    <source>
        <dbReference type="ARBA" id="ARBA00022692"/>
    </source>
</evidence>
<reference evidence="7" key="1">
    <citation type="journal article" date="2021" name="New Phytol.">
        <title>Evolutionary innovations through gain and loss of genes in the ectomycorrhizal Boletales.</title>
        <authorList>
            <person name="Wu G."/>
            <person name="Miyauchi S."/>
            <person name="Morin E."/>
            <person name="Kuo A."/>
            <person name="Drula E."/>
            <person name="Varga T."/>
            <person name="Kohler A."/>
            <person name="Feng B."/>
            <person name="Cao Y."/>
            <person name="Lipzen A."/>
            <person name="Daum C."/>
            <person name="Hundley H."/>
            <person name="Pangilinan J."/>
            <person name="Johnson J."/>
            <person name="Barry K."/>
            <person name="LaButti K."/>
            <person name="Ng V."/>
            <person name="Ahrendt S."/>
            <person name="Min B."/>
            <person name="Choi I.G."/>
            <person name="Park H."/>
            <person name="Plett J.M."/>
            <person name="Magnuson J."/>
            <person name="Spatafora J.W."/>
            <person name="Nagy L.G."/>
            <person name="Henrissat B."/>
            <person name="Grigoriev I.V."/>
            <person name="Yang Z.L."/>
            <person name="Xu J."/>
            <person name="Martin F.M."/>
        </authorList>
    </citation>
    <scope>NUCLEOTIDE SEQUENCE</scope>
    <source>
        <strain evidence="7">KKN 215</strain>
    </source>
</reference>
<dbReference type="Pfam" id="PF07690">
    <property type="entry name" value="MFS_1"/>
    <property type="match status" value="1"/>
</dbReference>
<dbReference type="AlphaFoldDB" id="A0A8K0UHT0"/>
<dbReference type="OrthoDB" id="6770063at2759"/>
<feature type="transmembrane region" description="Helical" evidence="5">
    <location>
        <begin position="433"/>
        <end position="455"/>
    </location>
</feature>
<evidence type="ECO:0000313" key="7">
    <source>
        <dbReference type="EMBL" id="KAH8092500.1"/>
    </source>
</evidence>
<dbReference type="SUPFAM" id="SSF103473">
    <property type="entry name" value="MFS general substrate transporter"/>
    <property type="match status" value="1"/>
</dbReference>
<feature type="transmembrane region" description="Helical" evidence="5">
    <location>
        <begin position="158"/>
        <end position="179"/>
    </location>
</feature>
<feature type="transmembrane region" description="Helical" evidence="5">
    <location>
        <begin position="63"/>
        <end position="86"/>
    </location>
</feature>
<organism evidence="7 8">
    <name type="scientific">Cristinia sonorae</name>
    <dbReference type="NCBI Taxonomy" id="1940300"/>
    <lineage>
        <taxon>Eukaryota</taxon>
        <taxon>Fungi</taxon>
        <taxon>Dikarya</taxon>
        <taxon>Basidiomycota</taxon>
        <taxon>Agaricomycotina</taxon>
        <taxon>Agaricomycetes</taxon>
        <taxon>Agaricomycetidae</taxon>
        <taxon>Agaricales</taxon>
        <taxon>Pleurotineae</taxon>
        <taxon>Stephanosporaceae</taxon>
        <taxon>Cristinia</taxon>
    </lineage>
</organism>
<accession>A0A8K0UHT0</accession>
<keyword evidence="8" id="KW-1185">Reference proteome</keyword>
<keyword evidence="2 5" id="KW-0812">Transmembrane</keyword>
<proteinExistence type="predicted"/>
<dbReference type="InterPro" id="IPR036259">
    <property type="entry name" value="MFS_trans_sf"/>
</dbReference>
<feature type="transmembrane region" description="Helical" evidence="5">
    <location>
        <begin position="185"/>
        <end position="207"/>
    </location>
</feature>
<dbReference type="EMBL" id="JAEVFJ010000032">
    <property type="protein sequence ID" value="KAH8092500.1"/>
    <property type="molecule type" value="Genomic_DNA"/>
</dbReference>
<dbReference type="GO" id="GO:0005886">
    <property type="term" value="C:plasma membrane"/>
    <property type="evidence" value="ECO:0007669"/>
    <property type="project" value="TreeGrafter"/>
</dbReference>
<evidence type="ECO:0000256" key="4">
    <source>
        <dbReference type="ARBA" id="ARBA00023136"/>
    </source>
</evidence>
<dbReference type="Proteomes" id="UP000813824">
    <property type="component" value="Unassembled WGS sequence"/>
</dbReference>
<protein>
    <submittedName>
        <fullName evidence="7">Multidrug resistance protein 4</fullName>
    </submittedName>
</protein>
<comment type="caution">
    <text evidence="7">The sequence shown here is derived from an EMBL/GenBank/DDBJ whole genome shotgun (WGS) entry which is preliminary data.</text>
</comment>
<dbReference type="InterPro" id="IPR020846">
    <property type="entry name" value="MFS_dom"/>
</dbReference>
<feature type="transmembrane region" description="Helical" evidence="5">
    <location>
        <begin position="98"/>
        <end position="118"/>
    </location>
</feature>
<keyword evidence="4 5" id="KW-0472">Membrane</keyword>
<feature type="domain" description="Major facilitator superfamily (MFS) profile" evidence="6">
    <location>
        <begin position="32"/>
        <end position="458"/>
    </location>
</feature>
<dbReference type="FunFam" id="1.20.1250.20:FF:000011">
    <property type="entry name" value="MFS multidrug transporter, putative"/>
    <property type="match status" value="1"/>
</dbReference>
<gene>
    <name evidence="7" type="ORF">BXZ70DRAFT_951155</name>
</gene>
<dbReference type="GO" id="GO:0022857">
    <property type="term" value="F:transmembrane transporter activity"/>
    <property type="evidence" value="ECO:0007669"/>
    <property type="project" value="InterPro"/>
</dbReference>
<sequence>MSENGKTSTYDDTWSVDHRNPRNWSSRKKWAMTLVVSFYTLIPPLASSMMAPALPQIAEHFNITNPTVVALTLSIFLLTFALGPLLFAPLSEIYGRRWVLHIGNILSLAFNTSCGFVPNTGSLIAMRLLAGLVGSAPVAIGGGVISDMFSEQDRSTAMAIYSLGPLLGPSVGPIVAGYVTQTVGFRWIFVIIGGLSAAITLVGLPVLKETYAPVIRAIIARRTGSQESAVTKETNQGLGDGWELIKANITRPFILFTRSSICFLLSLYMGLQYGICYLMLATFPTLYRDVYHFGPGASGLTYTGLGLGFLFSTFLGGPVANRVYTRLSVKNGGVSKPEFRLPILIVASFIVPIGLFWYGWSAQAHLHFMMPIMGSAVLGFGVFGTFIPIQLYLVDTFTYAASALATGAVFRSLFGFAFPLFGEQMLDKLNYGGANSLLAGLAIAIGIPFPIWLYFNGERMRSKSSFTQ</sequence>
<evidence type="ECO:0000256" key="3">
    <source>
        <dbReference type="ARBA" id="ARBA00022989"/>
    </source>
</evidence>
<evidence type="ECO:0000256" key="5">
    <source>
        <dbReference type="SAM" id="Phobius"/>
    </source>
</evidence>
<evidence type="ECO:0000313" key="8">
    <source>
        <dbReference type="Proteomes" id="UP000813824"/>
    </source>
</evidence>
<feature type="transmembrane region" description="Helical" evidence="5">
    <location>
        <begin position="341"/>
        <end position="360"/>
    </location>
</feature>
<keyword evidence="3 5" id="KW-1133">Transmembrane helix</keyword>
<feature type="transmembrane region" description="Helical" evidence="5">
    <location>
        <begin position="366"/>
        <end position="387"/>
    </location>
</feature>
<dbReference type="InterPro" id="IPR011701">
    <property type="entry name" value="MFS"/>
</dbReference>
<dbReference type="Gene3D" id="1.20.1250.20">
    <property type="entry name" value="MFS general substrate transporter like domains"/>
    <property type="match status" value="1"/>
</dbReference>